<name>A0A2S7XIY5_9GAMM</name>
<dbReference type="Pfam" id="PF14281">
    <property type="entry name" value="PDDEXK_4"/>
    <property type="match status" value="1"/>
</dbReference>
<dbReference type="EMBL" id="MSCP01000001">
    <property type="protein sequence ID" value="PQJ93352.1"/>
    <property type="molecule type" value="Genomic_DNA"/>
</dbReference>
<reference evidence="1" key="1">
    <citation type="journal article" date="2014" name="Int. J. Syst. Evol. Microbiol.">
        <title>Complete genome of a new Firmicutes species belonging to the dominant human colonic microbiota ('Ruminococcus bicirculans') reveals two chromosomes and a selective capacity to utilize plant glucans.</title>
        <authorList>
            <consortium name="NISC Comparative Sequencing Program"/>
            <person name="Wegmann U."/>
            <person name="Louis P."/>
            <person name="Goesmann A."/>
            <person name="Henrissat B."/>
            <person name="Duncan S.H."/>
            <person name="Flint H.J."/>
        </authorList>
    </citation>
    <scope>NUCLEOTIDE SEQUENCE</scope>
    <source>
        <strain evidence="1">NBRC 105001</strain>
    </source>
</reference>
<protein>
    <recommendedName>
        <fullName evidence="5">PD-(D/E)XK nuclease superfamily protein</fullName>
    </recommendedName>
</protein>
<evidence type="ECO:0000313" key="3">
    <source>
        <dbReference type="Proteomes" id="UP000239273"/>
    </source>
</evidence>
<sequence length="372" mass="42939">METQLQRIETLIENIKNLPKSESAESTIFSIGSKGYYENPTTDILAFFIDDNAEHGLGALVLEALVETLPENIRKLDCSLSSTPEREVVTKAGKRIDLLLEGQQWVMVVENKIFHEQNNPFQEYEDFVFTQHPERFTEKDPIFIVLSPSGSVPSKYPTWIGISYPSLVASIKQKLSDYFISQPLNKWVVLLREFILHLENMMSTDRTSEESINFILNNLTQIKEAQDLKIKTIKSYQKNLLQALQTELEIELNSTIVHWNGFPAIRFAYVNWPTDSDVVLFFDGRDRKSFCFNYYASDINTDAQRAIADAHFKELDCGNPWNEVRDTCRCYKAHFEGLSSGELCLQTIQAKMAHKLRLMNTFEWQIRPTLNQ</sequence>
<comment type="caution">
    <text evidence="2">The sequence shown here is derived from an EMBL/GenBank/DDBJ whole genome shotgun (WGS) entry which is preliminary data.</text>
</comment>
<dbReference type="OrthoDB" id="6770443at2"/>
<dbReference type="EMBL" id="BSOU01000003">
    <property type="protein sequence ID" value="GLR74567.1"/>
    <property type="molecule type" value="Genomic_DNA"/>
</dbReference>
<evidence type="ECO:0008006" key="5">
    <source>
        <dbReference type="Google" id="ProtNLM"/>
    </source>
</evidence>
<dbReference type="InterPro" id="IPR029470">
    <property type="entry name" value="PDDEXK_4"/>
</dbReference>
<dbReference type="Proteomes" id="UP000239273">
    <property type="component" value="Unassembled WGS sequence"/>
</dbReference>
<reference evidence="2 3" key="2">
    <citation type="submission" date="2016-12" db="EMBL/GenBank/DDBJ databases">
        <title>Diversity of luminous bacteria.</title>
        <authorList>
            <person name="Yoshizawa S."/>
            <person name="Kogure K."/>
        </authorList>
    </citation>
    <scope>NUCLEOTIDE SEQUENCE [LARGE SCALE GENOMIC DNA]</scope>
    <source>
        <strain evidence="2 3">NBRC 105001</strain>
    </source>
</reference>
<keyword evidence="4" id="KW-1185">Reference proteome</keyword>
<evidence type="ECO:0000313" key="2">
    <source>
        <dbReference type="EMBL" id="PQJ93352.1"/>
    </source>
</evidence>
<dbReference type="RefSeq" id="WP_105063046.1">
    <property type="nucleotide sequence ID" value="NZ_BSOU01000003.1"/>
</dbReference>
<dbReference type="AlphaFoldDB" id="A0A2S7XIY5"/>
<reference evidence="1" key="4">
    <citation type="submission" date="2023-01" db="EMBL/GenBank/DDBJ databases">
        <title>Draft genome sequence of Aliivibrio sifiae strain NBRC 105001.</title>
        <authorList>
            <person name="Sun Q."/>
            <person name="Mori K."/>
        </authorList>
    </citation>
    <scope>NUCLEOTIDE SEQUENCE</scope>
    <source>
        <strain evidence="1">NBRC 105001</strain>
    </source>
</reference>
<proteinExistence type="predicted"/>
<organism evidence="2 3">
    <name type="scientific">Aliivibrio sifiae</name>
    <dbReference type="NCBI Taxonomy" id="566293"/>
    <lineage>
        <taxon>Bacteria</taxon>
        <taxon>Pseudomonadati</taxon>
        <taxon>Pseudomonadota</taxon>
        <taxon>Gammaproteobacteria</taxon>
        <taxon>Vibrionales</taxon>
        <taxon>Vibrionaceae</taxon>
        <taxon>Aliivibrio</taxon>
    </lineage>
</organism>
<dbReference type="Proteomes" id="UP001156660">
    <property type="component" value="Unassembled WGS sequence"/>
</dbReference>
<evidence type="ECO:0000313" key="4">
    <source>
        <dbReference type="Proteomes" id="UP001156660"/>
    </source>
</evidence>
<evidence type="ECO:0000313" key="1">
    <source>
        <dbReference type="EMBL" id="GLR74567.1"/>
    </source>
</evidence>
<gene>
    <name evidence="2" type="ORF">BTO23_04465</name>
    <name evidence="1" type="ORF">GCM10007855_14410</name>
</gene>
<accession>A0A2S7XIY5</accession>
<reference evidence="4" key="3">
    <citation type="journal article" date="2019" name="Int. J. Syst. Evol. Microbiol.">
        <title>The Global Catalogue of Microorganisms (GCM) 10K type strain sequencing project: providing services to taxonomists for standard genome sequencing and annotation.</title>
        <authorList>
            <consortium name="The Broad Institute Genomics Platform"/>
            <consortium name="The Broad Institute Genome Sequencing Center for Infectious Disease"/>
            <person name="Wu L."/>
            <person name="Ma J."/>
        </authorList>
    </citation>
    <scope>NUCLEOTIDE SEQUENCE [LARGE SCALE GENOMIC DNA]</scope>
    <source>
        <strain evidence="4">NBRC 105001</strain>
    </source>
</reference>